<dbReference type="Gene3D" id="2.40.50.100">
    <property type="match status" value="1"/>
</dbReference>
<evidence type="ECO:0000256" key="1">
    <source>
        <dbReference type="ARBA" id="ARBA00001938"/>
    </source>
</evidence>
<dbReference type="Gene3D" id="3.30.559.10">
    <property type="entry name" value="Chloramphenicol acetyltransferase-like domain"/>
    <property type="match status" value="1"/>
</dbReference>
<dbReference type="EC" id="2.3.1.-" evidence="4"/>
<organism evidence="8 9">
    <name type="scientific">Trebonia kvetii</name>
    <dbReference type="NCBI Taxonomy" id="2480626"/>
    <lineage>
        <taxon>Bacteria</taxon>
        <taxon>Bacillati</taxon>
        <taxon>Actinomycetota</taxon>
        <taxon>Actinomycetes</taxon>
        <taxon>Streptosporangiales</taxon>
        <taxon>Treboniaceae</taxon>
        <taxon>Trebonia</taxon>
    </lineage>
</organism>
<dbReference type="InterPro" id="IPR000089">
    <property type="entry name" value="Biotin_lipoyl"/>
</dbReference>
<dbReference type="GO" id="GO:0006086">
    <property type="term" value="P:pyruvate decarboxylation to acetyl-CoA"/>
    <property type="evidence" value="ECO:0007669"/>
    <property type="project" value="InterPro"/>
</dbReference>
<feature type="region of interest" description="Disordered" evidence="5">
    <location>
        <begin position="107"/>
        <end position="129"/>
    </location>
</feature>
<dbReference type="Proteomes" id="UP000460272">
    <property type="component" value="Unassembled WGS sequence"/>
</dbReference>
<dbReference type="RefSeq" id="WP_145852903.1">
    <property type="nucleotide sequence ID" value="NZ_RPFW01000002.1"/>
</dbReference>
<proteinExistence type="inferred from homology"/>
<dbReference type="Gene3D" id="4.10.320.10">
    <property type="entry name" value="E3-binding domain"/>
    <property type="match status" value="1"/>
</dbReference>
<dbReference type="EMBL" id="RPFW01000002">
    <property type="protein sequence ID" value="TVZ05200.1"/>
    <property type="molecule type" value="Genomic_DNA"/>
</dbReference>
<gene>
    <name evidence="8" type="ORF">EAS64_11445</name>
</gene>
<feature type="compositionally biased region" description="Basic and acidic residues" evidence="5">
    <location>
        <begin position="207"/>
        <end position="220"/>
    </location>
</feature>
<dbReference type="InterPro" id="IPR036625">
    <property type="entry name" value="E3-bd_dom_sf"/>
</dbReference>
<evidence type="ECO:0000256" key="3">
    <source>
        <dbReference type="ARBA" id="ARBA00022823"/>
    </source>
</evidence>
<dbReference type="Pfam" id="PF00364">
    <property type="entry name" value="Biotin_lipoyl"/>
    <property type="match status" value="1"/>
</dbReference>
<dbReference type="InterPro" id="IPR045257">
    <property type="entry name" value="E2/Pdx1"/>
</dbReference>
<protein>
    <recommendedName>
        <fullName evidence="4">Dihydrolipoamide acetyltransferase component of pyruvate dehydrogenase complex</fullName>
        <ecNumber evidence="4">2.3.1.-</ecNumber>
    </recommendedName>
</protein>
<dbReference type="InterPro" id="IPR001078">
    <property type="entry name" value="2-oxoacid_DH_actylTfrase"/>
</dbReference>
<dbReference type="PROSITE" id="PS51826">
    <property type="entry name" value="PSBD"/>
    <property type="match status" value="1"/>
</dbReference>
<dbReference type="GO" id="GO:0045254">
    <property type="term" value="C:pyruvate dehydrogenase complex"/>
    <property type="evidence" value="ECO:0007669"/>
    <property type="project" value="InterPro"/>
</dbReference>
<dbReference type="OrthoDB" id="9805770at2"/>
<keyword evidence="4" id="KW-0808">Transferase</keyword>
<dbReference type="AlphaFoldDB" id="A0A6P2C214"/>
<keyword evidence="3 4" id="KW-0450">Lipoyl</keyword>
<feature type="compositionally biased region" description="Low complexity" evidence="5">
    <location>
        <begin position="107"/>
        <end position="126"/>
    </location>
</feature>
<evidence type="ECO:0000313" key="8">
    <source>
        <dbReference type="EMBL" id="TVZ05200.1"/>
    </source>
</evidence>
<dbReference type="Pfam" id="PF02817">
    <property type="entry name" value="E3_binding"/>
    <property type="match status" value="1"/>
</dbReference>
<feature type="domain" description="Lipoyl-binding" evidence="6">
    <location>
        <begin position="2"/>
        <end position="77"/>
    </location>
</feature>
<evidence type="ECO:0000256" key="5">
    <source>
        <dbReference type="SAM" id="MobiDB-lite"/>
    </source>
</evidence>
<evidence type="ECO:0000313" key="9">
    <source>
        <dbReference type="Proteomes" id="UP000460272"/>
    </source>
</evidence>
<evidence type="ECO:0000259" key="6">
    <source>
        <dbReference type="PROSITE" id="PS50968"/>
    </source>
</evidence>
<feature type="region of interest" description="Disordered" evidence="5">
    <location>
        <begin position="195"/>
        <end position="238"/>
    </location>
</feature>
<name>A0A6P2C214_9ACTN</name>
<accession>A0A6P2C214</accession>
<keyword evidence="9" id="KW-1185">Reference proteome</keyword>
<dbReference type="SUPFAM" id="SSF52777">
    <property type="entry name" value="CoA-dependent acyltransferases"/>
    <property type="match status" value="1"/>
</dbReference>
<evidence type="ECO:0000256" key="4">
    <source>
        <dbReference type="RuleBase" id="RU003423"/>
    </source>
</evidence>
<dbReference type="SUPFAM" id="SSF47005">
    <property type="entry name" value="Peripheral subunit-binding domain of 2-oxo acid dehydrogenase complex"/>
    <property type="match status" value="1"/>
</dbReference>
<dbReference type="PROSITE" id="PS50968">
    <property type="entry name" value="BIOTINYL_LIPOYL"/>
    <property type="match status" value="1"/>
</dbReference>
<dbReference type="Pfam" id="PF00198">
    <property type="entry name" value="2-oxoacid_dh"/>
    <property type="match status" value="1"/>
</dbReference>
<comment type="caution">
    <text evidence="8">The sequence shown here is derived from an EMBL/GenBank/DDBJ whole genome shotgun (WGS) entry which is preliminary data.</text>
</comment>
<dbReference type="InterPro" id="IPR004167">
    <property type="entry name" value="PSBD"/>
</dbReference>
<dbReference type="InterPro" id="IPR023213">
    <property type="entry name" value="CAT-like_dom_sf"/>
</dbReference>
<dbReference type="InterPro" id="IPR011053">
    <property type="entry name" value="Single_hybrid_motif"/>
</dbReference>
<comment type="cofactor">
    <cofactor evidence="1 4">
        <name>(R)-lipoate</name>
        <dbReference type="ChEBI" id="CHEBI:83088"/>
    </cofactor>
</comment>
<comment type="similarity">
    <text evidence="2 4">Belongs to the 2-oxoacid dehydrogenase family.</text>
</comment>
<evidence type="ECO:0000259" key="7">
    <source>
        <dbReference type="PROSITE" id="PS51826"/>
    </source>
</evidence>
<feature type="domain" description="Peripheral subunit-binding (PSBD)" evidence="7">
    <location>
        <begin position="139"/>
        <end position="176"/>
    </location>
</feature>
<keyword evidence="4" id="KW-0012">Acyltransferase</keyword>
<reference evidence="8 9" key="1">
    <citation type="submission" date="2018-11" db="EMBL/GenBank/DDBJ databases">
        <title>Trebonia kvetii gen.nov., sp.nov., a novel acidophilic actinobacterium, and proposal of the new actinobacterial family Treboniaceae fam. nov.</title>
        <authorList>
            <person name="Rapoport D."/>
            <person name="Sagova-Mareckova M."/>
            <person name="Sedlacek I."/>
            <person name="Provaznik J."/>
            <person name="Kralova S."/>
            <person name="Pavlinic D."/>
            <person name="Benes V."/>
            <person name="Kopecky J."/>
        </authorList>
    </citation>
    <scope>NUCLEOTIDE SEQUENCE [LARGE SCALE GENOMIC DNA]</scope>
    <source>
        <strain evidence="8 9">15Tr583</strain>
    </source>
</reference>
<dbReference type="PANTHER" id="PTHR23151">
    <property type="entry name" value="DIHYDROLIPOAMIDE ACETYL/SUCCINYL-TRANSFERASE-RELATED"/>
    <property type="match status" value="1"/>
</dbReference>
<dbReference type="PANTHER" id="PTHR23151:SF90">
    <property type="entry name" value="DIHYDROLIPOYLLYSINE-RESIDUE ACETYLTRANSFERASE COMPONENT OF PYRUVATE DEHYDROGENASE COMPLEX, MITOCHONDRIAL-RELATED"/>
    <property type="match status" value="1"/>
</dbReference>
<sequence>MAVVVRMPSVLAGATEAAIAHWLVSPGDRVSVGMPLAEIETEKALVEYAAEEAGVVGRLVLGEGDTAEIGEPIAVLLVAGETDADAEMALGLPGPSAAVAPGAPVVAPDSAASTGPGSATAPSAAPETNVHALPGGRIFASPLVRKLAGQRGIDLTGLAGTGPHGRIVRRDLERYLAAGPGASAVHASVSAVAPAAGPSAPLSETAPGREAERAPVRESALEAAQTEGDGTTPAGETLIPHTPMRRAIARRLTESKATVPHFYLTAECVVDELLALRARVNETSPVKVSVNDFVIAAVAAAFGDVPEANVTWTDEGLLQHRHVDISIAVATDSGLVTPVLRGVEGMRLSAIARESVDLARRARDRKLRQHEIEGGSFAVSNLGMYGTAEFSAIINPPQSGILAVGAARQQPVVVDGALAVATVMRCTLSVDHRAIDGALAARWLAAFSARMENPLAAVI</sequence>
<dbReference type="GO" id="GO:0016746">
    <property type="term" value="F:acyltransferase activity"/>
    <property type="evidence" value="ECO:0007669"/>
    <property type="project" value="UniProtKB-KW"/>
</dbReference>
<evidence type="ECO:0000256" key="2">
    <source>
        <dbReference type="ARBA" id="ARBA00007317"/>
    </source>
</evidence>
<dbReference type="CDD" id="cd06849">
    <property type="entry name" value="lipoyl_domain"/>
    <property type="match status" value="1"/>
</dbReference>
<dbReference type="SUPFAM" id="SSF51230">
    <property type="entry name" value="Single hybrid motif"/>
    <property type="match status" value="1"/>
</dbReference>